<keyword evidence="8" id="KW-1185">Reference proteome</keyword>
<dbReference type="PANTHER" id="PTHR47178:SF6">
    <property type="entry name" value="FAD-BINDING DOMAIN-CONTAINING PROTEIN"/>
    <property type="match status" value="1"/>
</dbReference>
<gene>
    <name evidence="7" type="ORF">BHQ10_007302</name>
</gene>
<dbReference type="Gene3D" id="3.50.50.60">
    <property type="entry name" value="FAD/NAD(P)-binding domain"/>
    <property type="match status" value="1"/>
</dbReference>
<dbReference type="PRINTS" id="PR00420">
    <property type="entry name" value="RNGMNOXGNASE"/>
</dbReference>
<evidence type="ECO:0000256" key="1">
    <source>
        <dbReference type="ARBA" id="ARBA00001974"/>
    </source>
</evidence>
<dbReference type="RefSeq" id="XP_040735806.1">
    <property type="nucleotide sequence ID" value="XM_040879984.1"/>
</dbReference>
<comment type="caution">
    <text evidence="7">The sequence shown here is derived from an EMBL/GenBank/DDBJ whole genome shotgun (WGS) entry which is preliminary data.</text>
</comment>
<dbReference type="PROSITE" id="PS50042">
    <property type="entry name" value="CNMP_BINDING_3"/>
    <property type="match status" value="1"/>
</dbReference>
<evidence type="ECO:0000313" key="7">
    <source>
        <dbReference type="EMBL" id="RAO71290.1"/>
    </source>
</evidence>
<proteinExistence type="predicted"/>
<dbReference type="GO" id="GO:0004497">
    <property type="term" value="F:monooxygenase activity"/>
    <property type="evidence" value="ECO:0007669"/>
    <property type="project" value="UniProtKB-KW"/>
</dbReference>
<dbReference type="SUPFAM" id="SSF51905">
    <property type="entry name" value="FAD/NAD(P)-binding domain"/>
    <property type="match status" value="1"/>
</dbReference>
<keyword evidence="3" id="KW-0274">FAD</keyword>
<dbReference type="InterPro" id="IPR000595">
    <property type="entry name" value="cNMP-bd_dom"/>
</dbReference>
<dbReference type="InterPro" id="IPR036188">
    <property type="entry name" value="FAD/NAD-bd_sf"/>
</dbReference>
<evidence type="ECO:0000313" key="8">
    <source>
        <dbReference type="Proteomes" id="UP000249363"/>
    </source>
</evidence>
<dbReference type="GO" id="GO:0071949">
    <property type="term" value="F:FAD binding"/>
    <property type="evidence" value="ECO:0007669"/>
    <property type="project" value="InterPro"/>
</dbReference>
<accession>A0A364L640</accession>
<dbReference type="InterPro" id="IPR002938">
    <property type="entry name" value="FAD-bd"/>
</dbReference>
<evidence type="ECO:0000256" key="2">
    <source>
        <dbReference type="ARBA" id="ARBA00022630"/>
    </source>
</evidence>
<dbReference type="Proteomes" id="UP000249363">
    <property type="component" value="Unassembled WGS sequence"/>
</dbReference>
<dbReference type="Pfam" id="PF01494">
    <property type="entry name" value="FAD_binding_3"/>
    <property type="match status" value="1"/>
</dbReference>
<reference evidence="7 8" key="1">
    <citation type="journal article" date="2017" name="Biotechnol. Biofuels">
        <title>Differential beta-glucosidase expression as a function of carbon source availability in Talaromyces amestolkiae: a genomic and proteomic approach.</title>
        <authorList>
            <person name="de Eugenio L.I."/>
            <person name="Mendez-Liter J.A."/>
            <person name="Nieto-Dominguez M."/>
            <person name="Alonso L."/>
            <person name="Gil-Munoz J."/>
            <person name="Barriuso J."/>
            <person name="Prieto A."/>
            <person name="Martinez M.J."/>
        </authorList>
    </citation>
    <scope>NUCLEOTIDE SEQUENCE [LARGE SCALE GENOMIC DNA]</scope>
    <source>
        <strain evidence="7 8">CIB</strain>
    </source>
</reference>
<dbReference type="OrthoDB" id="47494at2759"/>
<keyword evidence="5" id="KW-0503">Monooxygenase</keyword>
<feature type="domain" description="Cyclic nucleotide-binding" evidence="6">
    <location>
        <begin position="152"/>
        <end position="189"/>
    </location>
</feature>
<keyword evidence="2" id="KW-0285">Flavoprotein</keyword>
<dbReference type="GeneID" id="63796518"/>
<organism evidence="7 8">
    <name type="scientific">Talaromyces amestolkiae</name>
    <dbReference type="NCBI Taxonomy" id="1196081"/>
    <lineage>
        <taxon>Eukaryota</taxon>
        <taxon>Fungi</taxon>
        <taxon>Dikarya</taxon>
        <taxon>Ascomycota</taxon>
        <taxon>Pezizomycotina</taxon>
        <taxon>Eurotiomycetes</taxon>
        <taxon>Eurotiomycetidae</taxon>
        <taxon>Eurotiales</taxon>
        <taxon>Trichocomaceae</taxon>
        <taxon>Talaromyces</taxon>
        <taxon>Talaromyces sect. Talaromyces</taxon>
    </lineage>
</organism>
<evidence type="ECO:0000256" key="3">
    <source>
        <dbReference type="ARBA" id="ARBA00022827"/>
    </source>
</evidence>
<dbReference type="PANTHER" id="PTHR47178">
    <property type="entry name" value="MONOOXYGENASE, FAD-BINDING"/>
    <property type="match status" value="1"/>
</dbReference>
<comment type="cofactor">
    <cofactor evidence="1">
        <name>FAD</name>
        <dbReference type="ChEBI" id="CHEBI:57692"/>
    </cofactor>
</comment>
<protein>
    <recommendedName>
        <fullName evidence="6">Cyclic nucleotide-binding domain-containing protein</fullName>
    </recommendedName>
</protein>
<evidence type="ECO:0000256" key="4">
    <source>
        <dbReference type="ARBA" id="ARBA00023002"/>
    </source>
</evidence>
<dbReference type="AlphaFoldDB" id="A0A364L640"/>
<dbReference type="STRING" id="1196081.A0A364L640"/>
<evidence type="ECO:0000259" key="6">
    <source>
        <dbReference type="PROSITE" id="PS50042"/>
    </source>
</evidence>
<evidence type="ECO:0000256" key="5">
    <source>
        <dbReference type="ARBA" id="ARBA00023033"/>
    </source>
</evidence>
<keyword evidence="4" id="KW-0560">Oxidoreductase</keyword>
<dbReference type="Pfam" id="PF13450">
    <property type="entry name" value="NAD_binding_8"/>
    <property type="match status" value="1"/>
</dbReference>
<sequence>MSSPHVLIIGAGMSGLTLAQQLKKNGISFSVFERDPSNDSRGQGWALSLFGEAYDLMKTRMPSELGPVEQTSVLLPLDLPPQFCFYDINRPDFRAGVVVDDTLKAVRANRRRLRDWLMQNINVEFNKCLLRVEEHGDKVTAYFEDGTSATGDFLVGAEGTRSVVRRHLLQGQDVMKPLPAGSIFGEISLSGDDFLQQLTLSHSNYIVMDSRLPPDQQAVIFGALNRVSPDGKTGYYYYILLWVDLQAPKGHDEKRWFESASKEQLAAFAREKISHFPKNLRSLVDKIPTEGYNAPGFQLQGVELELEQLPAGRVLVIGDAAHSMAPFRALAANTAFVDAFKLAEVLTSARNMQASGETLRGLVSAFNGDMIVRGKSAIKASNAVLEAYGEETKFVTFGREAIPVPLKTVVSSDLSVVA</sequence>
<name>A0A364L640_TALAM</name>
<dbReference type="EMBL" id="MIKG01000015">
    <property type="protein sequence ID" value="RAO71290.1"/>
    <property type="molecule type" value="Genomic_DNA"/>
</dbReference>